<evidence type="ECO:0000256" key="6">
    <source>
        <dbReference type="ARBA" id="ARBA00022692"/>
    </source>
</evidence>
<dbReference type="STRING" id="10195.A0A3M7PLX9"/>
<feature type="repeat" description="ANK" evidence="13">
    <location>
        <begin position="180"/>
        <end position="212"/>
    </location>
</feature>
<protein>
    <submittedName>
        <fullName evidence="16">Transient receptor potential cation channel subfamily V member 5</fullName>
    </submittedName>
</protein>
<keyword evidence="11 14" id="KW-0472">Membrane</keyword>
<keyword evidence="10" id="KW-0406">Ion transport</keyword>
<evidence type="ECO:0000256" key="14">
    <source>
        <dbReference type="SAM" id="Phobius"/>
    </source>
</evidence>
<dbReference type="Gene3D" id="1.25.40.20">
    <property type="entry name" value="Ankyrin repeat-containing domain"/>
    <property type="match status" value="1"/>
</dbReference>
<keyword evidence="12" id="KW-0407">Ion channel</keyword>
<evidence type="ECO:0000256" key="8">
    <source>
        <dbReference type="ARBA" id="ARBA00022837"/>
    </source>
</evidence>
<evidence type="ECO:0000256" key="3">
    <source>
        <dbReference type="ARBA" id="ARBA00022475"/>
    </source>
</evidence>
<keyword evidence="4" id="KW-0109">Calcium transport</keyword>
<keyword evidence="9 14" id="KW-1133">Transmembrane helix</keyword>
<dbReference type="Gene3D" id="1.10.287.70">
    <property type="match status" value="1"/>
</dbReference>
<comment type="subcellular location">
    <subcellularLocation>
        <location evidence="1">Cell membrane</location>
        <topology evidence="1">Multi-pass membrane protein</topology>
    </subcellularLocation>
</comment>
<organism evidence="16 17">
    <name type="scientific">Brachionus plicatilis</name>
    <name type="common">Marine rotifer</name>
    <name type="synonym">Brachionus muelleri</name>
    <dbReference type="NCBI Taxonomy" id="10195"/>
    <lineage>
        <taxon>Eukaryota</taxon>
        <taxon>Metazoa</taxon>
        <taxon>Spiralia</taxon>
        <taxon>Gnathifera</taxon>
        <taxon>Rotifera</taxon>
        <taxon>Eurotatoria</taxon>
        <taxon>Monogononta</taxon>
        <taxon>Pseudotrocha</taxon>
        <taxon>Ploima</taxon>
        <taxon>Brachionidae</taxon>
        <taxon>Brachionus</taxon>
    </lineage>
</organism>
<keyword evidence="8" id="KW-0106">Calcium</keyword>
<evidence type="ECO:0000259" key="15">
    <source>
        <dbReference type="Pfam" id="PF00520"/>
    </source>
</evidence>
<evidence type="ECO:0000256" key="9">
    <source>
        <dbReference type="ARBA" id="ARBA00022989"/>
    </source>
</evidence>
<feature type="transmembrane region" description="Helical" evidence="14">
    <location>
        <begin position="512"/>
        <end position="529"/>
    </location>
</feature>
<keyword evidence="7" id="KW-0677">Repeat</keyword>
<evidence type="ECO:0000256" key="1">
    <source>
        <dbReference type="ARBA" id="ARBA00004651"/>
    </source>
</evidence>
<accession>A0A3M7PLX9</accession>
<dbReference type="GO" id="GO:0005262">
    <property type="term" value="F:calcium channel activity"/>
    <property type="evidence" value="ECO:0007669"/>
    <property type="project" value="UniProtKB-KW"/>
</dbReference>
<comment type="caution">
    <text evidence="16">The sequence shown here is derived from an EMBL/GenBank/DDBJ whole genome shotgun (WGS) entry which is preliminary data.</text>
</comment>
<evidence type="ECO:0000256" key="12">
    <source>
        <dbReference type="ARBA" id="ARBA00023303"/>
    </source>
</evidence>
<proteinExistence type="predicted"/>
<dbReference type="PROSITE" id="PS50297">
    <property type="entry name" value="ANK_REP_REGION"/>
    <property type="match status" value="2"/>
</dbReference>
<dbReference type="InterPro" id="IPR005821">
    <property type="entry name" value="Ion_trans_dom"/>
</dbReference>
<dbReference type="Pfam" id="PF12796">
    <property type="entry name" value="Ank_2"/>
    <property type="match status" value="2"/>
</dbReference>
<dbReference type="GO" id="GO:0005886">
    <property type="term" value="C:plasma membrane"/>
    <property type="evidence" value="ECO:0007669"/>
    <property type="project" value="UniProtKB-SubCell"/>
</dbReference>
<dbReference type="GO" id="GO:0098703">
    <property type="term" value="P:calcium ion import across plasma membrane"/>
    <property type="evidence" value="ECO:0007669"/>
    <property type="project" value="TreeGrafter"/>
</dbReference>
<dbReference type="InterPro" id="IPR024862">
    <property type="entry name" value="TRPV"/>
</dbReference>
<dbReference type="InterPro" id="IPR036770">
    <property type="entry name" value="Ankyrin_rpt-contain_sf"/>
</dbReference>
<feature type="transmembrane region" description="Helical" evidence="14">
    <location>
        <begin position="472"/>
        <end position="491"/>
    </location>
</feature>
<evidence type="ECO:0000256" key="10">
    <source>
        <dbReference type="ARBA" id="ARBA00023065"/>
    </source>
</evidence>
<keyword evidence="13" id="KW-0040">ANK repeat</keyword>
<feature type="transmembrane region" description="Helical" evidence="14">
    <location>
        <begin position="644"/>
        <end position="667"/>
    </location>
</feature>
<gene>
    <name evidence="16" type="ORF">BpHYR1_023623</name>
</gene>
<dbReference type="EMBL" id="REGN01009908">
    <property type="protein sequence ID" value="RNA00117.1"/>
    <property type="molecule type" value="Genomic_DNA"/>
</dbReference>
<sequence>MGNANSDVNDSLKAQADSENGPDIYKLLNVNGGGELVRLMKIAIAKKDFTELDNFIKTEVVKYLYNEGKGEHIPIERIVSRKRSEKNFKSLSNLTSLMGKSKMNHDLYLSDYGFVYYLESKRKINVKEICFQIDKCGAVGESLLHLCMLNGTTLCHELAKILIKHFPKMVNDFYLNEDYYGETALHMAIVSEEPSMVRFLLANGADVHARCCGKFFCPDDQKNNQEHSILHDVLMVPENTNYEGYIYYGEYPLSFAAVLNQKECVRLLIASGADPNKQDFNGNTVLHMLVIKNNLPMFKFMLNFKTSLKIKNRQGLTPLTLAAKLARKEIFQFILEKLRHVWFTYADISYGSYPLETIDTISNSGAIDTTSALYLITNGKTDDHLELLEGFIVDLINKKWSSYIKHKFYFEFFFYIIYLVISIFVIWMEREYFDYLDLNLNCAAPNRTSSNLKKKCACAYLNPNDSKRFTRIVFEIILTIYSIIYIVIMGCEFYIQKFSSYIKSLLLNPSKIFFVFSLICTLLIIPMRFSCLPEGEDFLLVTSTLFKSVYILYLGRGFRVISTFIFVIHKSLQTNFFRFIIIFGVFMIGFSQSFYVALNFGISTHHHVFTTPLISIFDLFVMYLHDLDEIYIDIMQSKYQILGIILFVIFLILVSILLVNLFIAMMARTYNTTTELKREWLRQWTKQVLTIEKNVSLKKRLKFQNKYAHTLRNGEKAFSVRWKQTEEERNQIKASKHIFREYIKQVFNTREMARDV</sequence>
<feature type="repeat" description="ANK" evidence="13">
    <location>
        <begin position="248"/>
        <end position="280"/>
    </location>
</feature>
<dbReference type="OrthoDB" id="533508at2759"/>
<name>A0A3M7PLX9_BRAPC</name>
<keyword evidence="2" id="KW-0813">Transport</keyword>
<dbReference type="AlphaFoldDB" id="A0A3M7PLX9"/>
<evidence type="ECO:0000256" key="2">
    <source>
        <dbReference type="ARBA" id="ARBA00022448"/>
    </source>
</evidence>
<dbReference type="PANTHER" id="PTHR10582">
    <property type="entry name" value="TRANSIENT RECEPTOR POTENTIAL ION CHANNEL PROTEIN"/>
    <property type="match status" value="1"/>
</dbReference>
<dbReference type="SUPFAM" id="SSF48403">
    <property type="entry name" value="Ankyrin repeat"/>
    <property type="match status" value="1"/>
</dbReference>
<dbReference type="Proteomes" id="UP000276133">
    <property type="component" value="Unassembled WGS sequence"/>
</dbReference>
<dbReference type="PANTHER" id="PTHR10582:SF28">
    <property type="entry name" value="NANCHUNG, ISOFORM B"/>
    <property type="match status" value="1"/>
</dbReference>
<reference evidence="16 17" key="1">
    <citation type="journal article" date="2018" name="Sci. Rep.">
        <title>Genomic signatures of local adaptation to the degree of environmental predictability in rotifers.</title>
        <authorList>
            <person name="Franch-Gras L."/>
            <person name="Hahn C."/>
            <person name="Garcia-Roger E.M."/>
            <person name="Carmona M.J."/>
            <person name="Serra M."/>
            <person name="Gomez A."/>
        </authorList>
    </citation>
    <scope>NUCLEOTIDE SEQUENCE [LARGE SCALE GENOMIC DNA]</scope>
    <source>
        <strain evidence="16">HYR1</strain>
    </source>
</reference>
<dbReference type="InterPro" id="IPR002110">
    <property type="entry name" value="Ankyrin_rpt"/>
</dbReference>
<dbReference type="Pfam" id="PF00520">
    <property type="entry name" value="Ion_trans"/>
    <property type="match status" value="1"/>
</dbReference>
<feature type="transmembrane region" description="Helical" evidence="14">
    <location>
        <begin position="408"/>
        <end position="428"/>
    </location>
</feature>
<feature type="repeat" description="ANK" evidence="13">
    <location>
        <begin position="281"/>
        <end position="313"/>
    </location>
</feature>
<keyword evidence="3" id="KW-1003">Cell membrane</keyword>
<evidence type="ECO:0000256" key="4">
    <source>
        <dbReference type="ARBA" id="ARBA00022568"/>
    </source>
</evidence>
<keyword evidence="6 14" id="KW-0812">Transmembrane</keyword>
<evidence type="ECO:0000256" key="11">
    <source>
        <dbReference type="ARBA" id="ARBA00023136"/>
    </source>
</evidence>
<dbReference type="PROSITE" id="PS50088">
    <property type="entry name" value="ANK_REPEAT"/>
    <property type="match status" value="3"/>
</dbReference>
<evidence type="ECO:0000256" key="7">
    <source>
        <dbReference type="ARBA" id="ARBA00022737"/>
    </source>
</evidence>
<evidence type="ECO:0000313" key="17">
    <source>
        <dbReference type="Proteomes" id="UP000276133"/>
    </source>
</evidence>
<keyword evidence="16" id="KW-0675">Receptor</keyword>
<dbReference type="SMART" id="SM00248">
    <property type="entry name" value="ANK"/>
    <property type="match status" value="5"/>
</dbReference>
<feature type="transmembrane region" description="Helical" evidence="14">
    <location>
        <begin position="549"/>
        <end position="569"/>
    </location>
</feature>
<evidence type="ECO:0000256" key="13">
    <source>
        <dbReference type="PROSITE-ProRule" id="PRU00023"/>
    </source>
</evidence>
<feature type="transmembrane region" description="Helical" evidence="14">
    <location>
        <begin position="576"/>
        <end position="598"/>
    </location>
</feature>
<feature type="domain" description="Ion transport" evidence="15">
    <location>
        <begin position="408"/>
        <end position="675"/>
    </location>
</feature>
<evidence type="ECO:0000313" key="16">
    <source>
        <dbReference type="EMBL" id="RNA00117.1"/>
    </source>
</evidence>
<keyword evidence="17" id="KW-1185">Reference proteome</keyword>
<evidence type="ECO:0000256" key="5">
    <source>
        <dbReference type="ARBA" id="ARBA00022673"/>
    </source>
</evidence>
<keyword evidence="5" id="KW-0107">Calcium channel</keyword>